<accession>A0ABP7WBX0</accession>
<evidence type="ECO:0000259" key="1">
    <source>
        <dbReference type="Pfam" id="PF09537"/>
    </source>
</evidence>
<protein>
    <submittedName>
        <fullName evidence="2">PA2169 family four-helix-bundle protein</fullName>
    </submittedName>
</protein>
<dbReference type="Proteomes" id="UP001500841">
    <property type="component" value="Unassembled WGS sequence"/>
</dbReference>
<dbReference type="InterPro" id="IPR011971">
    <property type="entry name" value="CHP02284"/>
</dbReference>
<dbReference type="InterPro" id="IPR016920">
    <property type="entry name" value="UCP029477"/>
</dbReference>
<gene>
    <name evidence="2" type="ORF">GCM10022392_03140</name>
</gene>
<dbReference type="InterPro" id="IPR012347">
    <property type="entry name" value="Ferritin-like"/>
</dbReference>
<dbReference type="EMBL" id="BAABCV010000001">
    <property type="protein sequence ID" value="GAA4085637.1"/>
    <property type="molecule type" value="Genomic_DNA"/>
</dbReference>
<reference evidence="3" key="1">
    <citation type="journal article" date="2019" name="Int. J. Syst. Evol. Microbiol.">
        <title>The Global Catalogue of Microorganisms (GCM) 10K type strain sequencing project: providing services to taxonomists for standard genome sequencing and annotation.</title>
        <authorList>
            <consortium name="The Broad Institute Genomics Platform"/>
            <consortium name="The Broad Institute Genome Sequencing Center for Infectious Disease"/>
            <person name="Wu L."/>
            <person name="Ma J."/>
        </authorList>
    </citation>
    <scope>NUCLEOTIDE SEQUENCE [LARGE SCALE GENOMIC DNA]</scope>
    <source>
        <strain evidence="3">JCM 17085</strain>
    </source>
</reference>
<organism evidence="2 3">
    <name type="scientific">Mucilaginibacter panaciglaebae</name>
    <dbReference type="NCBI Taxonomy" id="502331"/>
    <lineage>
        <taxon>Bacteria</taxon>
        <taxon>Pseudomonadati</taxon>
        <taxon>Bacteroidota</taxon>
        <taxon>Sphingobacteriia</taxon>
        <taxon>Sphingobacteriales</taxon>
        <taxon>Sphingobacteriaceae</taxon>
        <taxon>Mucilaginibacter</taxon>
    </lineage>
</organism>
<dbReference type="PIRSF" id="PIRSF029477">
    <property type="entry name" value="UCP029477"/>
    <property type="match status" value="1"/>
</dbReference>
<name>A0ABP7WBX0_9SPHI</name>
<comment type="caution">
    <text evidence="2">The sequence shown here is derived from an EMBL/GenBank/DDBJ whole genome shotgun (WGS) entry which is preliminary data.</text>
</comment>
<keyword evidence="3" id="KW-1185">Reference proteome</keyword>
<dbReference type="Pfam" id="PF09537">
    <property type="entry name" value="DUF2383"/>
    <property type="match status" value="1"/>
</dbReference>
<dbReference type="Gene3D" id="1.20.1260.10">
    <property type="match status" value="1"/>
</dbReference>
<sequence length="168" mass="18938">MVIDNLNKYQKDMENNKATIETLNDLVQINNDRIKGFEKAIKETTEANNDQELIAVFNNKILESQQLKSTLAQEVQVLGGDADTDTSVSGTIHRTWLQVKASFTGHSEKSILEECEFGEDAIKKAYQSALEEEGLPAYIRDILNDQKSIIDQSHDEIKALRDSVEQSH</sequence>
<evidence type="ECO:0000313" key="2">
    <source>
        <dbReference type="EMBL" id="GAA4085637.1"/>
    </source>
</evidence>
<proteinExistence type="predicted"/>
<dbReference type="InterPro" id="IPR019052">
    <property type="entry name" value="DUF2383"/>
</dbReference>
<feature type="domain" description="DUF2383" evidence="1">
    <location>
        <begin position="19"/>
        <end position="132"/>
    </location>
</feature>
<evidence type="ECO:0000313" key="3">
    <source>
        <dbReference type="Proteomes" id="UP001500841"/>
    </source>
</evidence>
<dbReference type="NCBIfam" id="TIGR02284">
    <property type="entry name" value="PA2169 family four-helix-bundle protein"/>
    <property type="match status" value="1"/>
</dbReference>